<organism evidence="2 3">
    <name type="scientific">Granulosicoccus antarcticus IMCC3135</name>
    <dbReference type="NCBI Taxonomy" id="1192854"/>
    <lineage>
        <taxon>Bacteria</taxon>
        <taxon>Pseudomonadati</taxon>
        <taxon>Pseudomonadota</taxon>
        <taxon>Gammaproteobacteria</taxon>
        <taxon>Chromatiales</taxon>
        <taxon>Granulosicoccaceae</taxon>
        <taxon>Granulosicoccus</taxon>
    </lineage>
</organism>
<evidence type="ECO:0000259" key="1">
    <source>
        <dbReference type="Pfam" id="PF20148"/>
    </source>
</evidence>
<keyword evidence="3" id="KW-1185">Reference proteome</keyword>
<dbReference type="Pfam" id="PF20148">
    <property type="entry name" value="DUF6531"/>
    <property type="match status" value="1"/>
</dbReference>
<dbReference type="Proteomes" id="UP000250079">
    <property type="component" value="Chromosome"/>
</dbReference>
<evidence type="ECO:0000313" key="2">
    <source>
        <dbReference type="EMBL" id="ASJ71506.1"/>
    </source>
</evidence>
<dbReference type="Gene3D" id="3.40.50.1820">
    <property type="entry name" value="alpha/beta hydrolase"/>
    <property type="match status" value="1"/>
</dbReference>
<proteinExistence type="predicted"/>
<sequence length="765" mass="83337">MLSCLVPEAGAPSCGIENEPGSSPSTQEVRYHVGNPINVVSGNKYQFDLDYKSFTSGLTLARHYNSTLNSHDVGFGPGWRHTYQVLLTRSGEDHLSIVQSDGRLIHFYRSTDVSRPDLFLPTSAGDGYLESGERSTWYLSDGRRMIFQGSYLVLLDSGGYLGSVSLNYRAGKLQSVTDSHGDVLLFQYVPGIDKLPEYGSATMAQVAGSIASVRLPNGELIQYQYGSFGNLLEAQYPDGQVVEYGYDDDDWPNHLSGRQSSVEGRISEWRYDSSGQAIAWIEEGGRNGLEIVRDSVSGDSSVAEPGTSGAVVTYVDGRKTRYDWSGENGGFSDRNGTFNITCDNCVPETAPSSGPVKGPQSTDPMGDAVASLWAGLKRLNDASTGQPSGESTYDGVYPHEQGDIAVKLTTDRTGHIKQMVLGELTFSELARRSLTESLPPCFAGENLPNPETFSHDRVQALGRGAEPCQLDGLVSVELLQKLETYSSPEPDTGFNPGGGLARSASDVPWWSEMRRYCGLPAGKTCQDLTDDLNMALLSRCAYGNDSCEPLYTLVKPEEIGFTNDQFHLDGFDAQLYQDPATGRYIVAFRGTDGVGDDWDVNFEQARGNRARQYDLAFTLARDIARRFPGAEIEFTGHSLGGGLATVAALATQRPATVFNTAAFQPTTAALYGLTNEYANADQHVEHIHTDFDPVTVLQERLDDLDWGNLQTAPGHFTQIPNPDVPWVNAVHENAQQGIDGFFPAIWHSMDAVIHVLESLIAVNCP</sequence>
<dbReference type="KEGG" id="gai:IMCC3135_07000"/>
<evidence type="ECO:0000313" key="3">
    <source>
        <dbReference type="Proteomes" id="UP000250079"/>
    </source>
</evidence>
<name>A0A2Z2NJM4_9GAMM</name>
<dbReference type="InterPro" id="IPR045351">
    <property type="entry name" value="DUF6531"/>
</dbReference>
<feature type="domain" description="DUF6531" evidence="1">
    <location>
        <begin position="34"/>
        <end position="107"/>
    </location>
</feature>
<dbReference type="Pfam" id="PF26363">
    <property type="entry name" value="Phospholipase-like"/>
    <property type="match status" value="1"/>
</dbReference>
<dbReference type="SUPFAM" id="SSF53474">
    <property type="entry name" value="alpha/beta-Hydrolases"/>
    <property type="match status" value="1"/>
</dbReference>
<dbReference type="CDD" id="cd00741">
    <property type="entry name" value="Lipase"/>
    <property type="match status" value="1"/>
</dbReference>
<gene>
    <name evidence="2" type="ORF">IMCC3135_07000</name>
</gene>
<dbReference type="InterPro" id="IPR029058">
    <property type="entry name" value="AB_hydrolase_fold"/>
</dbReference>
<protein>
    <recommendedName>
        <fullName evidence="1">DUF6531 domain-containing protein</fullName>
    </recommendedName>
</protein>
<dbReference type="Gene3D" id="2.180.10.10">
    <property type="entry name" value="RHS repeat-associated core"/>
    <property type="match status" value="1"/>
</dbReference>
<accession>A0A2Z2NJM4</accession>
<dbReference type="AlphaFoldDB" id="A0A2Z2NJM4"/>
<reference evidence="2 3" key="1">
    <citation type="submission" date="2016-12" db="EMBL/GenBank/DDBJ databases">
        <authorList>
            <person name="Song W.-J."/>
            <person name="Kurnit D.M."/>
        </authorList>
    </citation>
    <scope>NUCLEOTIDE SEQUENCE [LARGE SCALE GENOMIC DNA]</scope>
    <source>
        <strain evidence="2 3">IMCC3135</strain>
    </source>
</reference>
<dbReference type="EMBL" id="CP018632">
    <property type="protein sequence ID" value="ASJ71506.1"/>
    <property type="molecule type" value="Genomic_DNA"/>
</dbReference>